<protein>
    <submittedName>
        <fullName evidence="2">Uncharacterized protein</fullName>
    </submittedName>
</protein>
<name>A0A7U2N2J6_ASPFN</name>
<dbReference type="Proteomes" id="UP000596276">
    <property type="component" value="Chromosome 6"/>
</dbReference>
<accession>A0A7U2N2J6</accession>
<sequence>MAHTGVSTSWVLGFQVYINFGVAVRLIASMVIPHGIRWGWTLSSEKLKLDFWKRTCPVSLSAAEVNAK</sequence>
<keyword evidence="1" id="KW-0472">Membrane</keyword>
<keyword evidence="1" id="KW-0812">Transmembrane</keyword>
<evidence type="ECO:0000256" key="1">
    <source>
        <dbReference type="SAM" id="Phobius"/>
    </source>
</evidence>
<evidence type="ECO:0000313" key="3">
    <source>
        <dbReference type="Proteomes" id="UP000596276"/>
    </source>
</evidence>
<proteinExistence type="predicted"/>
<dbReference type="AlphaFoldDB" id="A0A7U2N2J6"/>
<gene>
    <name evidence="2" type="ORF">F9C07_8310</name>
</gene>
<dbReference type="VEuPathDB" id="FungiDB:F9C07_8310"/>
<feature type="transmembrane region" description="Helical" evidence="1">
    <location>
        <begin position="12"/>
        <end position="32"/>
    </location>
</feature>
<organism evidence="2 3">
    <name type="scientific">Aspergillus flavus (strain ATCC 200026 / FGSC A1120 / IAM 13836 / NRRL 3357 / JCM 12722 / SRRC 167)</name>
    <dbReference type="NCBI Taxonomy" id="332952"/>
    <lineage>
        <taxon>Eukaryota</taxon>
        <taxon>Fungi</taxon>
        <taxon>Dikarya</taxon>
        <taxon>Ascomycota</taxon>
        <taxon>Pezizomycotina</taxon>
        <taxon>Eurotiomycetes</taxon>
        <taxon>Eurotiomycetidae</taxon>
        <taxon>Eurotiales</taxon>
        <taxon>Aspergillaceae</taxon>
        <taxon>Aspergillus</taxon>
        <taxon>Aspergillus subgen. Circumdati</taxon>
    </lineage>
</organism>
<reference evidence="3" key="1">
    <citation type="journal article" date="2021" name="G3 (Bethesda)">
        <title>Chromosome assembled and annotated genome sequence of Aspergillus flavus NRRL 3357.</title>
        <authorList>
            <person name="Skerker J.M."/>
            <person name="Pianalto K.M."/>
            <person name="Mondo S.J."/>
            <person name="Yang K."/>
            <person name="Arkin A.P."/>
            <person name="Keller N.P."/>
            <person name="Grigoriev I.V."/>
            <person name="Louise Glass N.L."/>
        </authorList>
    </citation>
    <scope>NUCLEOTIDE SEQUENCE [LARGE SCALE GENOMIC DNA]</scope>
    <source>
        <strain evidence="3">ATCC 200026 / FGSC A1120 / IAM 13836 / NRRL 3357 / JCM 12722 / SRRC 167</strain>
    </source>
</reference>
<keyword evidence="1" id="KW-1133">Transmembrane helix</keyword>
<evidence type="ECO:0000313" key="2">
    <source>
        <dbReference type="EMBL" id="QRD93860.1"/>
    </source>
</evidence>
<keyword evidence="3" id="KW-1185">Reference proteome</keyword>
<dbReference type="EMBL" id="CP044623">
    <property type="protein sequence ID" value="QRD93860.1"/>
    <property type="molecule type" value="Genomic_DNA"/>
</dbReference>